<dbReference type="CDD" id="cd03034">
    <property type="entry name" value="ArsC_ArsC"/>
    <property type="match status" value="1"/>
</dbReference>
<comment type="catalytic activity">
    <reaction evidence="7">
        <text>[glutaredoxin]-dithiol + arsenate + glutathione + H(+) = glutathionyl-S-S-[glutaredoxin] + arsenite + H2O</text>
        <dbReference type="Rhea" id="RHEA:22016"/>
        <dbReference type="Rhea" id="RHEA-COMP:10729"/>
        <dbReference type="Rhea" id="RHEA-COMP:17668"/>
        <dbReference type="ChEBI" id="CHEBI:15377"/>
        <dbReference type="ChEBI" id="CHEBI:15378"/>
        <dbReference type="ChEBI" id="CHEBI:29242"/>
        <dbReference type="ChEBI" id="CHEBI:29950"/>
        <dbReference type="ChEBI" id="CHEBI:48597"/>
        <dbReference type="ChEBI" id="CHEBI:57925"/>
        <dbReference type="ChEBI" id="CHEBI:146199"/>
        <dbReference type="EC" id="1.20.4.1"/>
    </reaction>
</comment>
<dbReference type="Pfam" id="PF03960">
    <property type="entry name" value="ArsC"/>
    <property type="match status" value="1"/>
</dbReference>
<evidence type="ECO:0000256" key="4">
    <source>
        <dbReference type="ARBA" id="ARBA00038969"/>
    </source>
</evidence>
<protein>
    <recommendedName>
        <fullName evidence="5 7">Arsenate reductase</fullName>
        <ecNumber evidence="4 7">1.20.4.1</ecNumber>
    </recommendedName>
</protein>
<dbReference type="Proteomes" id="UP000677515">
    <property type="component" value="Chromosome"/>
</dbReference>
<keyword evidence="2" id="KW-0059">Arsenical resistance</keyword>
<dbReference type="SUPFAM" id="SSF52833">
    <property type="entry name" value="Thioredoxin-like"/>
    <property type="match status" value="1"/>
</dbReference>
<evidence type="ECO:0000256" key="3">
    <source>
        <dbReference type="ARBA" id="ARBA00023002"/>
    </source>
</evidence>
<name>A0ABM7N1H1_ERWRD</name>
<dbReference type="InterPro" id="IPR006660">
    <property type="entry name" value="Arsenate_reductase-like"/>
</dbReference>
<evidence type="ECO:0000256" key="1">
    <source>
        <dbReference type="ARBA" id="ARBA00007198"/>
    </source>
</evidence>
<organism evidence="8 9">
    <name type="scientific">Erwinia rhapontici</name>
    <name type="common">Pectobacterium rhapontici</name>
    <dbReference type="NCBI Taxonomy" id="55212"/>
    <lineage>
        <taxon>Bacteria</taxon>
        <taxon>Pseudomonadati</taxon>
        <taxon>Pseudomonadota</taxon>
        <taxon>Gammaproteobacteria</taxon>
        <taxon>Enterobacterales</taxon>
        <taxon>Erwiniaceae</taxon>
        <taxon>Erwinia</taxon>
    </lineage>
</organism>
<dbReference type="InterPro" id="IPR006659">
    <property type="entry name" value="Arsenate_reductase"/>
</dbReference>
<gene>
    <name evidence="8" type="primary">arsC</name>
    <name evidence="8" type="ORF">ERHA53_25980</name>
</gene>
<dbReference type="InterPro" id="IPR036249">
    <property type="entry name" value="Thioredoxin-like_sf"/>
</dbReference>
<dbReference type="PANTHER" id="PTHR30041">
    <property type="entry name" value="ARSENATE REDUCTASE"/>
    <property type="match status" value="1"/>
</dbReference>
<dbReference type="EMBL" id="AP024329">
    <property type="protein sequence ID" value="BCQ35255.1"/>
    <property type="molecule type" value="Genomic_DNA"/>
</dbReference>
<dbReference type="NCBIfam" id="TIGR00014">
    <property type="entry name" value="arsC"/>
    <property type="match status" value="1"/>
</dbReference>
<keyword evidence="3 7" id="KW-0560">Oxidoreductase</keyword>
<evidence type="ECO:0000313" key="8">
    <source>
        <dbReference type="EMBL" id="BCQ35255.1"/>
    </source>
</evidence>
<evidence type="ECO:0000313" key="9">
    <source>
        <dbReference type="Proteomes" id="UP000677515"/>
    </source>
</evidence>
<proteinExistence type="inferred from homology"/>
<dbReference type="Gene3D" id="3.40.30.10">
    <property type="entry name" value="Glutaredoxin"/>
    <property type="match status" value="1"/>
</dbReference>
<dbReference type="PANTHER" id="PTHR30041:SF5">
    <property type="entry name" value="ARSENATE REDUCTASE-RELATED"/>
    <property type="match status" value="1"/>
</dbReference>
<dbReference type="NCBIfam" id="NF007456">
    <property type="entry name" value="PRK10026.1"/>
    <property type="match status" value="1"/>
</dbReference>
<evidence type="ECO:0000256" key="2">
    <source>
        <dbReference type="ARBA" id="ARBA00022849"/>
    </source>
</evidence>
<comment type="similarity">
    <text evidence="1 6 7">Belongs to the ArsC family.</text>
</comment>
<sequence length="143" mass="16084">MNMTDITLYHNPACGTSRNTLALIRNSGVEPTIILYLETPPDRDKLVQLITAMQITPRALLRQNVEPYEQLGLAEERFSDDELIASMLTYPILINRPIVVTPIGTRLCRPSEIVLEILPDPQQGEFSKEGGEKLIDKQGKRLV</sequence>
<evidence type="ECO:0000256" key="7">
    <source>
        <dbReference type="RuleBase" id="RU362029"/>
    </source>
</evidence>
<dbReference type="EC" id="1.20.4.1" evidence="4 7"/>
<keyword evidence="9" id="KW-1185">Reference proteome</keyword>
<evidence type="ECO:0000256" key="5">
    <source>
        <dbReference type="ARBA" id="ARBA00039879"/>
    </source>
</evidence>
<evidence type="ECO:0000256" key="6">
    <source>
        <dbReference type="PROSITE-ProRule" id="PRU01282"/>
    </source>
</evidence>
<reference evidence="8 9" key="1">
    <citation type="submission" date="2021-01" db="EMBL/GenBank/DDBJ databases">
        <title>Complete genome sequence of Erwinia rhapontici MAFF 311153.</title>
        <authorList>
            <person name="Morohoshi T."/>
            <person name="Someya N."/>
        </authorList>
    </citation>
    <scope>NUCLEOTIDE SEQUENCE [LARGE SCALE GENOMIC DNA]</scope>
    <source>
        <strain evidence="8 9">MAFF 311153</strain>
    </source>
</reference>
<accession>A0ABM7N1H1</accession>
<dbReference type="PROSITE" id="PS51353">
    <property type="entry name" value="ARSC"/>
    <property type="match status" value="1"/>
</dbReference>